<sequence>MKTSWLSRHVARVVAGPGPATTEASARAIAADLRTQAARAPKIVEQVAHLDVPEIADVQVEVVSRLGWVNRARDTAGRLLTLAGEPMSDLALTAPLALAARKVLGQFDPFSPVPRLALVAPNIAQFQAAFNLDRRDLALWVSVHELTHAAQFAVAPWLGDVVISRGRAAFSDKAGAMDDLSAVMSLLEGHAQYVMNAVPASVISSRRPLQKALATRRSATEGIEAKIGNFLGFNDKLAQYERGEAFVAAVVAEVGLEGFNRVWENPLHLPLGAELDSPDLWLARV</sequence>
<dbReference type="Gene3D" id="1.20.150.30">
    <property type="entry name" value="Zincin-like metallopeptidase, N-terminal domain"/>
    <property type="match status" value="1"/>
</dbReference>
<reference evidence="1 2" key="1">
    <citation type="submission" date="2023-07" db="EMBL/GenBank/DDBJ databases">
        <title>Sequencing the genomes of 1000 actinobacteria strains.</title>
        <authorList>
            <person name="Klenk H.-P."/>
        </authorList>
    </citation>
    <scope>NUCLEOTIDE SEQUENCE [LARGE SCALE GENOMIC DNA]</scope>
    <source>
        <strain evidence="1 2">DSM 102162</strain>
    </source>
</reference>
<dbReference type="EMBL" id="JAUSQW010000001">
    <property type="protein sequence ID" value="MDP9800619.1"/>
    <property type="molecule type" value="Genomic_DNA"/>
</dbReference>
<dbReference type="PANTHER" id="PTHR39420:SF1">
    <property type="entry name" value="HYDROLASE"/>
    <property type="match status" value="1"/>
</dbReference>
<dbReference type="PANTHER" id="PTHR39420">
    <property type="match status" value="1"/>
</dbReference>
<keyword evidence="2" id="KW-1185">Reference proteome</keyword>
<dbReference type="InterPro" id="IPR018766">
    <property type="entry name" value="Zinicin_2"/>
</dbReference>
<evidence type="ECO:0000313" key="2">
    <source>
        <dbReference type="Proteomes" id="UP001235966"/>
    </source>
</evidence>
<dbReference type="InterPro" id="IPR042271">
    <property type="entry name" value="Zinicin_2_N"/>
</dbReference>
<gene>
    <name evidence="1" type="ORF">J2S49_000695</name>
</gene>
<protein>
    <submittedName>
        <fullName evidence="1">Uncharacterized protein (DUF2342 family)</fullName>
    </submittedName>
</protein>
<dbReference type="Proteomes" id="UP001235966">
    <property type="component" value="Unassembled WGS sequence"/>
</dbReference>
<dbReference type="RefSeq" id="WP_278057980.1">
    <property type="nucleotide sequence ID" value="NZ_CP121247.1"/>
</dbReference>
<comment type="caution">
    <text evidence="1">The sequence shown here is derived from an EMBL/GenBank/DDBJ whole genome shotgun (WGS) entry which is preliminary data.</text>
</comment>
<organism evidence="1 2">
    <name type="scientific">Arcanobacterium wilhelmae</name>
    <dbReference type="NCBI Taxonomy" id="1803177"/>
    <lineage>
        <taxon>Bacteria</taxon>
        <taxon>Bacillati</taxon>
        <taxon>Actinomycetota</taxon>
        <taxon>Actinomycetes</taxon>
        <taxon>Actinomycetales</taxon>
        <taxon>Actinomycetaceae</taxon>
        <taxon>Arcanobacterium</taxon>
    </lineage>
</organism>
<dbReference type="SUPFAM" id="SSF55486">
    <property type="entry name" value="Metalloproteases ('zincins'), catalytic domain"/>
    <property type="match status" value="1"/>
</dbReference>
<dbReference type="Pfam" id="PF10103">
    <property type="entry name" value="Zincin_2"/>
    <property type="match status" value="2"/>
</dbReference>
<accession>A0ABT9NA84</accession>
<evidence type="ECO:0000313" key="1">
    <source>
        <dbReference type="EMBL" id="MDP9800619.1"/>
    </source>
</evidence>
<name>A0ABT9NA84_9ACTO</name>
<proteinExistence type="predicted"/>